<dbReference type="PANTHER" id="PTHR43775">
    <property type="entry name" value="FATTY ACID SYNTHASE"/>
    <property type="match status" value="1"/>
</dbReference>
<dbReference type="EMBL" id="NCXP01000115">
    <property type="protein sequence ID" value="OSC32964.1"/>
    <property type="molecule type" value="Genomic_DNA"/>
</dbReference>
<evidence type="ECO:0000259" key="2">
    <source>
        <dbReference type="Pfam" id="PF00109"/>
    </source>
</evidence>
<dbReference type="GO" id="GO:0004312">
    <property type="term" value="F:fatty acid synthase activity"/>
    <property type="evidence" value="ECO:0007669"/>
    <property type="project" value="TreeGrafter"/>
</dbReference>
<gene>
    <name evidence="3" type="ORF">B8W66_23755</name>
</gene>
<dbReference type="SUPFAM" id="SSF53901">
    <property type="entry name" value="Thiolase-like"/>
    <property type="match status" value="1"/>
</dbReference>
<feature type="non-terminal residue" evidence="3">
    <location>
        <position position="82"/>
    </location>
</feature>
<dbReference type="InterPro" id="IPR016039">
    <property type="entry name" value="Thiolase-like"/>
</dbReference>
<accession>A0A1X2LG93</accession>
<keyword evidence="4" id="KW-1185">Reference proteome</keyword>
<feature type="domain" description="Beta-ketoacyl synthase-like N-terminal" evidence="2">
    <location>
        <begin position="31"/>
        <end position="81"/>
    </location>
</feature>
<dbReference type="OrthoDB" id="9778690at2"/>
<comment type="caution">
    <text evidence="3">The sequence shown here is derived from an EMBL/GenBank/DDBJ whole genome shotgun (WGS) entry which is preliminary data.</text>
</comment>
<evidence type="ECO:0000256" key="1">
    <source>
        <dbReference type="ARBA" id="ARBA00022679"/>
    </source>
</evidence>
<sequence length="82" mass="8896">METSIEKVTQAFRKTLIENENLKQLLASSYEPIAVVGMACRLPGGVDSAQALWELVRTGTDAVGGFPTDRGWDLAALYDPDP</sequence>
<dbReference type="Proteomes" id="UP000193247">
    <property type="component" value="Unassembled WGS sequence"/>
</dbReference>
<evidence type="ECO:0000313" key="4">
    <source>
        <dbReference type="Proteomes" id="UP000193247"/>
    </source>
</evidence>
<dbReference type="InterPro" id="IPR050091">
    <property type="entry name" value="PKS_NRPS_Biosynth_Enz"/>
</dbReference>
<dbReference type="Gene3D" id="3.40.47.10">
    <property type="match status" value="1"/>
</dbReference>
<name>A0A1X2LG93_9MYCO</name>
<dbReference type="PANTHER" id="PTHR43775:SF51">
    <property type="entry name" value="INACTIVE PHENOLPHTHIOCEROL SYNTHESIS POLYKETIDE SYNTHASE TYPE I PKS1-RELATED"/>
    <property type="match status" value="1"/>
</dbReference>
<keyword evidence="1" id="KW-0808">Transferase</keyword>
<dbReference type="AlphaFoldDB" id="A0A1X2LG93"/>
<dbReference type="RefSeq" id="WP_133056493.1">
    <property type="nucleotide sequence ID" value="NZ_NCXP01000115.1"/>
</dbReference>
<dbReference type="GO" id="GO:0006633">
    <property type="term" value="P:fatty acid biosynthetic process"/>
    <property type="evidence" value="ECO:0007669"/>
    <property type="project" value="TreeGrafter"/>
</dbReference>
<dbReference type="STRING" id="1430326.B8W66_23755"/>
<dbReference type="Pfam" id="PF00109">
    <property type="entry name" value="ketoacyl-synt"/>
    <property type="match status" value="1"/>
</dbReference>
<reference evidence="3 4" key="1">
    <citation type="submission" date="2017-04" db="EMBL/GenBank/DDBJ databases">
        <title>The new phylogeny of genus Mycobacterium.</title>
        <authorList>
            <person name="Tortoli E."/>
            <person name="Trovato A."/>
            <person name="Cirillo D.M."/>
        </authorList>
    </citation>
    <scope>NUCLEOTIDE SEQUENCE [LARGE SCALE GENOMIC DNA]</scope>
    <source>
        <strain evidence="3 4">TBL 1200985</strain>
    </source>
</reference>
<proteinExistence type="predicted"/>
<dbReference type="InterPro" id="IPR014030">
    <property type="entry name" value="Ketoacyl_synth_N"/>
</dbReference>
<protein>
    <recommendedName>
        <fullName evidence="2">Beta-ketoacyl synthase-like N-terminal domain-containing protein</fullName>
    </recommendedName>
</protein>
<organism evidence="3 4">
    <name type="scientific">Mycobacterium decipiens</name>
    <dbReference type="NCBI Taxonomy" id="1430326"/>
    <lineage>
        <taxon>Bacteria</taxon>
        <taxon>Bacillati</taxon>
        <taxon>Actinomycetota</taxon>
        <taxon>Actinomycetes</taxon>
        <taxon>Mycobacteriales</taxon>
        <taxon>Mycobacteriaceae</taxon>
        <taxon>Mycobacterium</taxon>
    </lineage>
</organism>
<evidence type="ECO:0000313" key="3">
    <source>
        <dbReference type="EMBL" id="OSC32964.1"/>
    </source>
</evidence>